<feature type="domain" description="Cation efflux protein transmembrane" evidence="8">
    <location>
        <begin position="318"/>
        <end position="553"/>
    </location>
</feature>
<evidence type="ECO:0000313" key="10">
    <source>
        <dbReference type="Proteomes" id="UP000433876"/>
    </source>
</evidence>
<dbReference type="PANTHER" id="PTHR45755">
    <property type="match status" value="1"/>
</dbReference>
<dbReference type="GO" id="GO:0031410">
    <property type="term" value="C:cytoplasmic vesicle"/>
    <property type="evidence" value="ECO:0007669"/>
    <property type="project" value="TreeGrafter"/>
</dbReference>
<dbReference type="GO" id="GO:0005794">
    <property type="term" value="C:Golgi apparatus"/>
    <property type="evidence" value="ECO:0007669"/>
    <property type="project" value="TreeGrafter"/>
</dbReference>
<feature type="transmembrane region" description="Helical" evidence="6">
    <location>
        <begin position="310"/>
        <end position="327"/>
    </location>
</feature>
<evidence type="ECO:0000256" key="4">
    <source>
        <dbReference type="ARBA" id="ARBA00022989"/>
    </source>
</evidence>
<dbReference type="InterPro" id="IPR045316">
    <property type="entry name" value="Msc2-like"/>
</dbReference>
<feature type="region of interest" description="Disordered" evidence="7">
    <location>
        <begin position="96"/>
        <end position="122"/>
    </location>
</feature>
<keyword evidence="6" id="KW-0406">Ion transport</keyword>
<comment type="caution">
    <text evidence="6">Lacks conserved residue(s) required for the propagation of feature annotation.</text>
</comment>
<dbReference type="OMA" id="ADYGRSP"/>
<feature type="transmembrane region" description="Helical" evidence="6">
    <location>
        <begin position="500"/>
        <end position="525"/>
    </location>
</feature>
<dbReference type="InterPro" id="IPR058533">
    <property type="entry name" value="Cation_efflux_TM"/>
</dbReference>
<keyword evidence="3 6" id="KW-0812">Transmembrane</keyword>
<dbReference type="Proteomes" id="UP000433876">
    <property type="component" value="Unassembled WGS sequence"/>
</dbReference>
<protein>
    <recommendedName>
        <fullName evidence="6">Zinc transporter</fullName>
    </recommendedName>
</protein>
<dbReference type="GO" id="GO:0006882">
    <property type="term" value="P:intracellular zinc ion homeostasis"/>
    <property type="evidence" value="ECO:0007669"/>
    <property type="project" value="InterPro"/>
</dbReference>
<feature type="transmembrane region" description="Helical" evidence="6">
    <location>
        <begin position="378"/>
        <end position="396"/>
    </location>
</feature>
<feature type="compositionally biased region" description="Basic and acidic residues" evidence="7">
    <location>
        <begin position="98"/>
        <end position="118"/>
    </location>
</feature>
<comment type="caution">
    <text evidence="9">The sequence shown here is derived from an EMBL/GenBank/DDBJ whole genome shotgun (WGS) entry which is preliminary data.</text>
</comment>
<keyword evidence="5 6" id="KW-0472">Membrane</keyword>
<keyword evidence="2 6" id="KW-0813">Transport</keyword>
<feature type="compositionally biased region" description="Low complexity" evidence="7">
    <location>
        <begin position="563"/>
        <end position="573"/>
    </location>
</feature>
<feature type="region of interest" description="Disordered" evidence="7">
    <location>
        <begin position="137"/>
        <end position="236"/>
    </location>
</feature>
<name>A0A8S9A1I5_SORMA</name>
<comment type="similarity">
    <text evidence="6">Belongs to the cation diffusion facilitator (CDF) transporter (TC 2.A.4) family. SLC30A subfamily.</text>
</comment>
<dbReference type="InterPro" id="IPR027469">
    <property type="entry name" value="Cation_efflux_TMD_sf"/>
</dbReference>
<evidence type="ECO:0000256" key="1">
    <source>
        <dbReference type="ARBA" id="ARBA00004141"/>
    </source>
</evidence>
<evidence type="ECO:0000259" key="8">
    <source>
        <dbReference type="Pfam" id="PF01545"/>
    </source>
</evidence>
<dbReference type="Gene3D" id="1.20.1510.10">
    <property type="entry name" value="Cation efflux protein transmembrane domain"/>
    <property type="match status" value="1"/>
</dbReference>
<comment type="function">
    <text evidence="6">Functions as a zinc transporter.</text>
</comment>
<evidence type="ECO:0000256" key="5">
    <source>
        <dbReference type="ARBA" id="ARBA00023136"/>
    </source>
</evidence>
<dbReference type="EMBL" id="NMPR01000016">
    <property type="protein sequence ID" value="KAA8635000.1"/>
    <property type="molecule type" value="Genomic_DNA"/>
</dbReference>
<keyword evidence="4 6" id="KW-1133">Transmembrane helix</keyword>
<dbReference type="VEuPathDB" id="FungiDB:SMAC_03954"/>
<proteinExistence type="inferred from homology"/>
<dbReference type="PANTHER" id="PTHR45755:SF5">
    <property type="entry name" value="ZINC TRANSPORTER"/>
    <property type="match status" value="1"/>
</dbReference>
<feature type="compositionally biased region" description="Low complexity" evidence="7">
    <location>
        <begin position="150"/>
        <end position="160"/>
    </location>
</feature>
<feature type="region of interest" description="Disordered" evidence="7">
    <location>
        <begin position="563"/>
        <end position="592"/>
    </location>
</feature>
<reference evidence="9 10" key="1">
    <citation type="submission" date="2017-07" db="EMBL/GenBank/DDBJ databases">
        <title>Genome sequence of the Sordaria macrospora wild type strain R19027.</title>
        <authorList>
            <person name="Nowrousian M."/>
            <person name="Teichert I."/>
            <person name="Kueck U."/>
        </authorList>
    </citation>
    <scope>NUCLEOTIDE SEQUENCE [LARGE SCALE GENOMIC DNA]</scope>
    <source>
        <strain evidence="9 10">R19027</strain>
        <tissue evidence="9">Mycelium</tissue>
    </source>
</reference>
<evidence type="ECO:0000256" key="6">
    <source>
        <dbReference type="RuleBase" id="RU369017"/>
    </source>
</evidence>
<dbReference type="GO" id="GO:0005385">
    <property type="term" value="F:zinc ion transmembrane transporter activity"/>
    <property type="evidence" value="ECO:0007669"/>
    <property type="project" value="UniProtKB-UniRule"/>
</dbReference>
<dbReference type="Pfam" id="PF01545">
    <property type="entry name" value="Cation_efflux"/>
    <property type="match status" value="1"/>
</dbReference>
<evidence type="ECO:0000256" key="7">
    <source>
        <dbReference type="SAM" id="MobiDB-lite"/>
    </source>
</evidence>
<comment type="subcellular location">
    <subcellularLocation>
        <location evidence="6">Endoplasmic reticulum membrane</location>
        <topology evidence="6">Multi-pass membrane protein</topology>
    </subcellularLocation>
    <subcellularLocation>
        <location evidence="1">Membrane</location>
        <topology evidence="1">Multi-pass membrane protein</topology>
    </subcellularLocation>
</comment>
<evidence type="ECO:0000313" key="9">
    <source>
        <dbReference type="EMBL" id="KAA8635000.1"/>
    </source>
</evidence>
<dbReference type="GO" id="GO:0005789">
    <property type="term" value="C:endoplasmic reticulum membrane"/>
    <property type="evidence" value="ECO:0007669"/>
    <property type="project" value="UniProtKB-SubCell"/>
</dbReference>
<gene>
    <name evidence="9" type="ORF">SMACR_03954</name>
</gene>
<dbReference type="GO" id="GO:1904257">
    <property type="term" value="P:zinc ion import into Golgi lumen"/>
    <property type="evidence" value="ECO:0007669"/>
    <property type="project" value="TreeGrafter"/>
</dbReference>
<keyword evidence="6" id="KW-0256">Endoplasmic reticulum</keyword>
<evidence type="ECO:0000256" key="3">
    <source>
        <dbReference type="ARBA" id="ARBA00022692"/>
    </source>
</evidence>
<feature type="compositionally biased region" description="Polar residues" evidence="7">
    <location>
        <begin position="168"/>
        <end position="193"/>
    </location>
</feature>
<feature type="compositionally biased region" description="Polar residues" evidence="7">
    <location>
        <begin position="220"/>
        <end position="230"/>
    </location>
</feature>
<accession>A0A8S9A1I5</accession>
<organism evidence="9 10">
    <name type="scientific">Sordaria macrospora</name>
    <dbReference type="NCBI Taxonomy" id="5147"/>
    <lineage>
        <taxon>Eukaryota</taxon>
        <taxon>Fungi</taxon>
        <taxon>Dikarya</taxon>
        <taxon>Ascomycota</taxon>
        <taxon>Pezizomycotina</taxon>
        <taxon>Sordariomycetes</taxon>
        <taxon>Sordariomycetidae</taxon>
        <taxon>Sordariales</taxon>
        <taxon>Sordariaceae</taxon>
        <taxon>Sordaria</taxon>
    </lineage>
</organism>
<feature type="transmembrane region" description="Helical" evidence="6">
    <location>
        <begin position="339"/>
        <end position="357"/>
    </location>
</feature>
<dbReference type="SUPFAM" id="SSF161111">
    <property type="entry name" value="Cation efflux protein transmembrane domain-like"/>
    <property type="match status" value="1"/>
</dbReference>
<sequence length="676" mass="72905">MEPHTGAKPNADYGRSPLTRRSTLTKPASTPSGPPPLPLALLVNDCGSATAVDTATATATATSTALSTAIQHNPPNRHMATGPTVIVPAIVYPAVDDDDHHGDEARGAPRNNWRHDNNHSGGDAIKTTIISLALDDRDQDDTGSHSLAAPSPSSPSQSPSQDKHSKRNSQGLFLSSTYNPPISPRSTTFSSDTFLHPDHANLSLLRSPSPDPSPFAMATQDGSASPTTGEFNAPPKNPFNFQTQVISSGPVKSNIGQRRGHRYKHSSISAQHSFFQEPPPRPPPVLPASLPIPNLREAWHSMQKLQRMRFWWCCCHAAIAGYVFLSAEGSLAMTALSHLVAFDVGSAAVCVAVDVLGNFEVWRRSSIRHPFGLQRAEVLAGFAMSVFLVFGGFDLLSHNIKHALENVGEHAPHHPLPDTLDDMSASMAPSTPIAHIHAHDVTTPRVSAGAVDFASLAAILSTLISAYGLRNHSRIGRVMRVPLPYLRKLLPHAGILSNPFHLLTTFFACVMLLLPLLSVSYFVWLDRLICASIAVSMFVLGTRLAIAQGLMLLMSYSGPRDMPSAPSSSSSSAMDKKTDNSGTESSNNSQVSAVVREIESEPQIKRVEEAQFWQVHYGLAMANLKVCLATKSLDDGALAQLRSRLTRLVQNRLGEGYGRGSNLRWEVTVQMSTDST</sequence>
<feature type="compositionally biased region" description="Polar residues" evidence="7">
    <location>
        <begin position="580"/>
        <end position="592"/>
    </location>
</feature>
<dbReference type="AlphaFoldDB" id="A0A8S9A1I5"/>
<evidence type="ECO:0000256" key="2">
    <source>
        <dbReference type="ARBA" id="ARBA00022448"/>
    </source>
</evidence>
<feature type="region of interest" description="Disordered" evidence="7">
    <location>
        <begin position="1"/>
        <end position="38"/>
    </location>
</feature>
<feature type="transmembrane region" description="Helical" evidence="6">
    <location>
        <begin position="531"/>
        <end position="553"/>
    </location>
</feature>